<evidence type="ECO:0000313" key="6">
    <source>
        <dbReference type="EMBL" id="MQY03564.1"/>
    </source>
</evidence>
<evidence type="ECO:0000259" key="5">
    <source>
        <dbReference type="PROSITE" id="PS50977"/>
    </source>
</evidence>
<dbReference type="Pfam" id="PF00440">
    <property type="entry name" value="TetR_N"/>
    <property type="match status" value="1"/>
</dbReference>
<dbReference type="SUPFAM" id="SSF46689">
    <property type="entry name" value="Homeodomain-like"/>
    <property type="match status" value="1"/>
</dbReference>
<dbReference type="PRINTS" id="PR00455">
    <property type="entry name" value="HTHTETR"/>
</dbReference>
<dbReference type="PROSITE" id="PS50977">
    <property type="entry name" value="HTH_TETR_2"/>
    <property type="match status" value="1"/>
</dbReference>
<comment type="caution">
    <text evidence="6">The sequence shown here is derived from an EMBL/GenBank/DDBJ whole genome shotgun (WGS) entry which is preliminary data.</text>
</comment>
<feature type="DNA-binding region" description="H-T-H motif" evidence="4">
    <location>
        <begin position="37"/>
        <end position="56"/>
    </location>
</feature>
<reference evidence="6 7" key="1">
    <citation type="submission" date="2019-10" db="EMBL/GenBank/DDBJ databases">
        <title>Actinomadura rubteroloni sp. nov. and Actinomadura macrotermitis sp. nov., isolated from the gut of fungus growing-termite Macrotermes natalensis.</title>
        <authorList>
            <person name="Benndorf R."/>
            <person name="Martin K."/>
            <person name="Kuefner M."/>
            <person name="De Beer W."/>
            <person name="Kaster A.-K."/>
            <person name="Vollmers J."/>
            <person name="Poulsen M."/>
            <person name="Beemelmanns C."/>
        </authorList>
    </citation>
    <scope>NUCLEOTIDE SEQUENCE [LARGE SCALE GENOMIC DNA]</scope>
    <source>
        <strain evidence="6 7">RB68</strain>
    </source>
</reference>
<dbReference type="PANTHER" id="PTHR30055:SF243">
    <property type="entry name" value="HTH-TYPE TRANSCRIPTIONAL REGULATOR RV1816"/>
    <property type="match status" value="1"/>
</dbReference>
<protein>
    <submittedName>
        <fullName evidence="6">Putative HTH-type transcriptional regulator</fullName>
    </submittedName>
</protein>
<keyword evidence="2 4" id="KW-0238">DNA-binding</keyword>
<dbReference type="PANTHER" id="PTHR30055">
    <property type="entry name" value="HTH-TYPE TRANSCRIPTIONAL REGULATOR RUTR"/>
    <property type="match status" value="1"/>
</dbReference>
<dbReference type="InterPro" id="IPR036271">
    <property type="entry name" value="Tet_transcr_reg_TetR-rel_C_sf"/>
</dbReference>
<evidence type="ECO:0000256" key="4">
    <source>
        <dbReference type="PROSITE-ProRule" id="PRU00335"/>
    </source>
</evidence>
<dbReference type="GO" id="GO:0003700">
    <property type="term" value="F:DNA-binding transcription factor activity"/>
    <property type="evidence" value="ECO:0007669"/>
    <property type="project" value="TreeGrafter"/>
</dbReference>
<evidence type="ECO:0000256" key="3">
    <source>
        <dbReference type="ARBA" id="ARBA00023163"/>
    </source>
</evidence>
<dbReference type="InterPro" id="IPR050109">
    <property type="entry name" value="HTH-type_TetR-like_transc_reg"/>
</dbReference>
<dbReference type="Pfam" id="PF13305">
    <property type="entry name" value="TetR_C_33"/>
    <property type="match status" value="1"/>
</dbReference>
<dbReference type="InterPro" id="IPR001647">
    <property type="entry name" value="HTH_TetR"/>
</dbReference>
<gene>
    <name evidence="6" type="ORF">ACRB68_16080</name>
</gene>
<dbReference type="SUPFAM" id="SSF48498">
    <property type="entry name" value="Tetracyclin repressor-like, C-terminal domain"/>
    <property type="match status" value="1"/>
</dbReference>
<organism evidence="6 7">
    <name type="scientific">Actinomadura macrotermitis</name>
    <dbReference type="NCBI Taxonomy" id="2585200"/>
    <lineage>
        <taxon>Bacteria</taxon>
        <taxon>Bacillati</taxon>
        <taxon>Actinomycetota</taxon>
        <taxon>Actinomycetes</taxon>
        <taxon>Streptosporangiales</taxon>
        <taxon>Thermomonosporaceae</taxon>
        <taxon>Actinomadura</taxon>
    </lineage>
</organism>
<dbReference type="Gene3D" id="1.10.357.10">
    <property type="entry name" value="Tetracycline Repressor, domain 2"/>
    <property type="match status" value="1"/>
</dbReference>
<keyword evidence="1" id="KW-0805">Transcription regulation</keyword>
<sequence>MERPVESRRERLRAATIREIAQTARELLVAEGADAVSLRAIARRMGMTAPGLYRYFGSHEELLRHLVGEIYIELVGELEAGIAAAGDMSGKFLASARVFRRWALAHPPEYALVFGAPLPGLGDDGRQDFAEECGRRFGGTFLSLFLDLWRKQPFPVPDDEDIDPSLREQLRSYRDEVLEVGLPLGVIQRFLECWVRLGGSISLEVFKHLEFSLSDAEPLFELTLKDLARLIGITYTPPAPRS</sequence>
<dbReference type="Proteomes" id="UP000487268">
    <property type="component" value="Unassembled WGS sequence"/>
</dbReference>
<dbReference type="EMBL" id="WEGH01000001">
    <property type="protein sequence ID" value="MQY03564.1"/>
    <property type="molecule type" value="Genomic_DNA"/>
</dbReference>
<proteinExistence type="predicted"/>
<accession>A0A7K0BSA9</accession>
<dbReference type="AlphaFoldDB" id="A0A7K0BSA9"/>
<dbReference type="OrthoDB" id="3210322at2"/>
<keyword evidence="3" id="KW-0804">Transcription</keyword>
<keyword evidence="7" id="KW-1185">Reference proteome</keyword>
<feature type="domain" description="HTH tetR-type" evidence="5">
    <location>
        <begin position="14"/>
        <end position="74"/>
    </location>
</feature>
<dbReference type="InterPro" id="IPR025996">
    <property type="entry name" value="MT1864/Rv1816-like_C"/>
</dbReference>
<evidence type="ECO:0000256" key="2">
    <source>
        <dbReference type="ARBA" id="ARBA00023125"/>
    </source>
</evidence>
<evidence type="ECO:0000313" key="7">
    <source>
        <dbReference type="Proteomes" id="UP000487268"/>
    </source>
</evidence>
<evidence type="ECO:0000256" key="1">
    <source>
        <dbReference type="ARBA" id="ARBA00023015"/>
    </source>
</evidence>
<dbReference type="GO" id="GO:0000976">
    <property type="term" value="F:transcription cis-regulatory region binding"/>
    <property type="evidence" value="ECO:0007669"/>
    <property type="project" value="TreeGrafter"/>
</dbReference>
<name>A0A7K0BSA9_9ACTN</name>
<dbReference type="InterPro" id="IPR009057">
    <property type="entry name" value="Homeodomain-like_sf"/>
</dbReference>